<evidence type="ECO:0000313" key="3">
    <source>
        <dbReference type="Proteomes" id="UP000236291"/>
    </source>
</evidence>
<protein>
    <submittedName>
        <fullName evidence="2">Uncharacterized protein</fullName>
    </submittedName>
</protein>
<feature type="compositionally biased region" description="Basic and acidic residues" evidence="1">
    <location>
        <begin position="97"/>
        <end position="107"/>
    </location>
</feature>
<evidence type="ECO:0000256" key="1">
    <source>
        <dbReference type="SAM" id="MobiDB-lite"/>
    </source>
</evidence>
<gene>
    <name evidence="2" type="ORF">L195_g019172</name>
</gene>
<name>A0A2K3MYW3_TRIPR</name>
<reference evidence="2 3" key="2">
    <citation type="journal article" date="2017" name="Front. Plant Sci.">
        <title>Gene Classification and Mining of Molecular Markers Useful in Red Clover (Trifolium pratense) Breeding.</title>
        <authorList>
            <person name="Istvanek J."/>
            <person name="Dluhosova J."/>
            <person name="Dluhos P."/>
            <person name="Patkova L."/>
            <person name="Nedelnik J."/>
            <person name="Repkova J."/>
        </authorList>
    </citation>
    <scope>NUCLEOTIDE SEQUENCE [LARGE SCALE GENOMIC DNA]</scope>
    <source>
        <strain evidence="3">cv. Tatra</strain>
        <tissue evidence="2">Young leaves</tissue>
    </source>
</reference>
<organism evidence="2 3">
    <name type="scientific">Trifolium pratense</name>
    <name type="common">Red clover</name>
    <dbReference type="NCBI Taxonomy" id="57577"/>
    <lineage>
        <taxon>Eukaryota</taxon>
        <taxon>Viridiplantae</taxon>
        <taxon>Streptophyta</taxon>
        <taxon>Embryophyta</taxon>
        <taxon>Tracheophyta</taxon>
        <taxon>Spermatophyta</taxon>
        <taxon>Magnoliopsida</taxon>
        <taxon>eudicotyledons</taxon>
        <taxon>Gunneridae</taxon>
        <taxon>Pentapetalae</taxon>
        <taxon>rosids</taxon>
        <taxon>fabids</taxon>
        <taxon>Fabales</taxon>
        <taxon>Fabaceae</taxon>
        <taxon>Papilionoideae</taxon>
        <taxon>50 kb inversion clade</taxon>
        <taxon>NPAAA clade</taxon>
        <taxon>Hologalegina</taxon>
        <taxon>IRL clade</taxon>
        <taxon>Trifolieae</taxon>
        <taxon>Trifolium</taxon>
    </lineage>
</organism>
<proteinExistence type="predicted"/>
<dbReference type="AlphaFoldDB" id="A0A2K3MYW3"/>
<dbReference type="Proteomes" id="UP000236291">
    <property type="component" value="Unassembled WGS sequence"/>
</dbReference>
<comment type="caution">
    <text evidence="2">The sequence shown here is derived from an EMBL/GenBank/DDBJ whole genome shotgun (WGS) entry which is preliminary data.</text>
</comment>
<reference evidence="2 3" key="1">
    <citation type="journal article" date="2014" name="Am. J. Bot.">
        <title>Genome assembly and annotation for red clover (Trifolium pratense; Fabaceae).</title>
        <authorList>
            <person name="Istvanek J."/>
            <person name="Jaros M."/>
            <person name="Krenek A."/>
            <person name="Repkova J."/>
        </authorList>
    </citation>
    <scope>NUCLEOTIDE SEQUENCE [LARGE SCALE GENOMIC DNA]</scope>
    <source>
        <strain evidence="3">cv. Tatra</strain>
        <tissue evidence="2">Young leaves</tissue>
    </source>
</reference>
<feature type="region of interest" description="Disordered" evidence="1">
    <location>
        <begin position="97"/>
        <end position="117"/>
    </location>
</feature>
<sequence>MDAHSYEFVPVACHGSFEEGGLQGFWNACKNVVVDEREPENADDWICLAPLSGRAEIDALSGLRFRVPNLTLTRPLSKSFIARICAVAVAPKQSNKEAEMIKERPHETSSFSYGERNLDKKELSPGNKKKFYLFLRGIKTYTLLPVRPDSKLLSLRTLANIEPLSLKE</sequence>
<evidence type="ECO:0000313" key="2">
    <source>
        <dbReference type="EMBL" id="PNX95972.1"/>
    </source>
</evidence>
<accession>A0A2K3MYW3</accession>
<dbReference type="EMBL" id="ASHM01014013">
    <property type="protein sequence ID" value="PNX95972.1"/>
    <property type="molecule type" value="Genomic_DNA"/>
</dbReference>